<gene>
    <name evidence="1" type="ORF">SDC9_171861</name>
</gene>
<reference evidence="1" key="1">
    <citation type="submission" date="2019-08" db="EMBL/GenBank/DDBJ databases">
        <authorList>
            <person name="Kucharzyk K."/>
            <person name="Murdoch R.W."/>
            <person name="Higgins S."/>
            <person name="Loffler F."/>
        </authorList>
    </citation>
    <scope>NUCLEOTIDE SEQUENCE</scope>
</reference>
<sequence length="180" mass="20507">MGAGNGVWRPGLGFDVSPNNQITLFNSNTVNATFKSAAVRNKDWDNNLVWAQRFDRASLFWPAVQTVYDDDTSVLNGPITMFAAVELTKVCFRVWAELTGRSDLTEEQLIERSDNRILALSNGRFDNRFVIEPNTFFTDDDRQRGYSWQTRVNLYANNMRTVGTYTIVARRMSDLTESAT</sequence>
<organism evidence="1">
    <name type="scientific">bioreactor metagenome</name>
    <dbReference type="NCBI Taxonomy" id="1076179"/>
    <lineage>
        <taxon>unclassified sequences</taxon>
        <taxon>metagenomes</taxon>
        <taxon>ecological metagenomes</taxon>
    </lineage>
</organism>
<dbReference type="AlphaFoldDB" id="A0A645GEM2"/>
<accession>A0A645GEM2</accession>
<proteinExistence type="predicted"/>
<dbReference type="EMBL" id="VSSQ01073323">
    <property type="protein sequence ID" value="MPN24462.1"/>
    <property type="molecule type" value="Genomic_DNA"/>
</dbReference>
<evidence type="ECO:0000313" key="1">
    <source>
        <dbReference type="EMBL" id="MPN24462.1"/>
    </source>
</evidence>
<name>A0A645GEM2_9ZZZZ</name>
<protein>
    <submittedName>
        <fullName evidence="1">Uncharacterized protein</fullName>
    </submittedName>
</protein>
<comment type="caution">
    <text evidence="1">The sequence shown here is derived from an EMBL/GenBank/DDBJ whole genome shotgun (WGS) entry which is preliminary data.</text>
</comment>